<evidence type="ECO:0000313" key="7">
    <source>
        <dbReference type="Proteomes" id="UP000887565"/>
    </source>
</evidence>
<dbReference type="Pfam" id="PF10321">
    <property type="entry name" value="7TM_GPCR_Srt"/>
    <property type="match status" value="1"/>
</dbReference>
<dbReference type="PANTHER" id="PTHR23021">
    <property type="entry name" value="SERPENTINE RECEPTOR, CLASS T"/>
    <property type="match status" value="1"/>
</dbReference>
<proteinExistence type="predicted"/>
<evidence type="ECO:0000313" key="8">
    <source>
        <dbReference type="WBParaSite" id="nRc.2.0.1.t07038-RA"/>
    </source>
</evidence>
<evidence type="ECO:0000256" key="3">
    <source>
        <dbReference type="ARBA" id="ARBA00022989"/>
    </source>
</evidence>
<dbReference type="AlphaFoldDB" id="A0A915HZP1"/>
<dbReference type="PROSITE" id="PS50262">
    <property type="entry name" value="G_PROTEIN_RECEP_F1_2"/>
    <property type="match status" value="1"/>
</dbReference>
<evidence type="ECO:0000256" key="5">
    <source>
        <dbReference type="SAM" id="Phobius"/>
    </source>
</evidence>
<name>A0A915HZP1_ROMCU</name>
<keyword evidence="7" id="KW-1185">Reference proteome</keyword>
<keyword evidence="2 5" id="KW-0812">Transmembrane</keyword>
<sequence length="220" mass="24886">MNQMNDLINSTINSTSKNEINVTLVGTSYIVISMVYIVAYVLCLFIMCTDKWMSTVPLYRIIIHMGYSDLLQLVFNGLPAGVYSILGDDRPFYLNKILGAIVDAAWFLYIFLSQVLAINRFVHVFAAHRVSAIFSEKNTNIYITCCWVKQIAVTLSRSREKDKKLLLQAFLLCFSDVVTVVAYMTLQHVPSIGSIFPILINYTWILCAGNNVIVYVALNE</sequence>
<feature type="transmembrane region" description="Helical" evidence="5">
    <location>
        <begin position="67"/>
        <end position="86"/>
    </location>
</feature>
<feature type="transmembrane region" description="Helical" evidence="5">
    <location>
        <begin position="92"/>
        <end position="112"/>
    </location>
</feature>
<feature type="transmembrane region" description="Helical" evidence="5">
    <location>
        <begin position="165"/>
        <end position="186"/>
    </location>
</feature>
<protein>
    <submittedName>
        <fullName evidence="8">G-protein coupled receptors family 1 profile domain-containing protein</fullName>
    </submittedName>
</protein>
<dbReference type="InterPro" id="IPR017452">
    <property type="entry name" value="GPCR_Rhodpsn_7TM"/>
</dbReference>
<evidence type="ECO:0000256" key="2">
    <source>
        <dbReference type="ARBA" id="ARBA00022692"/>
    </source>
</evidence>
<feature type="transmembrane region" description="Helical" evidence="5">
    <location>
        <begin position="198"/>
        <end position="218"/>
    </location>
</feature>
<feature type="domain" description="G-protein coupled receptors family 1 profile" evidence="6">
    <location>
        <begin position="39"/>
        <end position="220"/>
    </location>
</feature>
<keyword evidence="4 5" id="KW-0472">Membrane</keyword>
<evidence type="ECO:0000259" key="6">
    <source>
        <dbReference type="PROSITE" id="PS50262"/>
    </source>
</evidence>
<dbReference type="Gene3D" id="1.20.1070.10">
    <property type="entry name" value="Rhodopsin 7-helix transmembrane proteins"/>
    <property type="match status" value="1"/>
</dbReference>
<dbReference type="WBParaSite" id="nRc.2.0.1.t07038-RA">
    <property type="protein sequence ID" value="nRc.2.0.1.t07038-RA"/>
    <property type="gene ID" value="nRc.2.0.1.g07038"/>
</dbReference>
<feature type="transmembrane region" description="Helical" evidence="5">
    <location>
        <begin position="20"/>
        <end position="46"/>
    </location>
</feature>
<comment type="subcellular location">
    <subcellularLocation>
        <location evidence="1">Membrane</location>
    </subcellularLocation>
</comment>
<organism evidence="7 8">
    <name type="scientific">Romanomermis culicivorax</name>
    <name type="common">Nematode worm</name>
    <dbReference type="NCBI Taxonomy" id="13658"/>
    <lineage>
        <taxon>Eukaryota</taxon>
        <taxon>Metazoa</taxon>
        <taxon>Ecdysozoa</taxon>
        <taxon>Nematoda</taxon>
        <taxon>Enoplea</taxon>
        <taxon>Dorylaimia</taxon>
        <taxon>Mermithida</taxon>
        <taxon>Mermithoidea</taxon>
        <taxon>Mermithidae</taxon>
        <taxon>Romanomermis</taxon>
    </lineage>
</organism>
<reference evidence="8" key="1">
    <citation type="submission" date="2022-11" db="UniProtKB">
        <authorList>
            <consortium name="WormBaseParasite"/>
        </authorList>
    </citation>
    <scope>IDENTIFICATION</scope>
</reference>
<keyword evidence="3 5" id="KW-1133">Transmembrane helix</keyword>
<evidence type="ECO:0000256" key="4">
    <source>
        <dbReference type="ARBA" id="ARBA00023136"/>
    </source>
</evidence>
<dbReference type="Proteomes" id="UP000887565">
    <property type="component" value="Unplaced"/>
</dbReference>
<evidence type="ECO:0000256" key="1">
    <source>
        <dbReference type="ARBA" id="ARBA00004370"/>
    </source>
</evidence>
<accession>A0A915HZP1</accession>
<dbReference type="GO" id="GO:0016020">
    <property type="term" value="C:membrane"/>
    <property type="evidence" value="ECO:0007669"/>
    <property type="project" value="UniProtKB-SubCell"/>
</dbReference>
<dbReference type="InterPro" id="IPR019425">
    <property type="entry name" value="7TM_GPCR_serpentine_rcpt_Srt"/>
</dbReference>
<dbReference type="SUPFAM" id="SSF81321">
    <property type="entry name" value="Family A G protein-coupled receptor-like"/>
    <property type="match status" value="1"/>
</dbReference>